<dbReference type="GO" id="GO:0007264">
    <property type="term" value="P:small GTPase-mediated signal transduction"/>
    <property type="evidence" value="ECO:0007669"/>
    <property type="project" value="InterPro"/>
</dbReference>
<accession>A7SRV1</accession>
<dbReference type="PANTHER" id="PTHR23317:SF26">
    <property type="entry name" value="ZIZIMIN, ISOFORM K"/>
    <property type="match status" value="1"/>
</dbReference>
<dbReference type="Proteomes" id="UP000001593">
    <property type="component" value="Unassembled WGS sequence"/>
</dbReference>
<dbReference type="STRING" id="45351.A7SRV1"/>
<gene>
    <name evidence="1" type="ORF">NEMVEDRAFT_v1g129116</name>
</gene>
<proteinExistence type="predicted"/>
<dbReference type="HOGENOM" id="CLU_2985003_0_0_1"/>
<dbReference type="KEGG" id="nve:5504816"/>
<reference evidence="1 2" key="1">
    <citation type="journal article" date="2007" name="Science">
        <title>Sea anemone genome reveals ancestral eumetazoan gene repertoire and genomic organization.</title>
        <authorList>
            <person name="Putnam N.H."/>
            <person name="Srivastava M."/>
            <person name="Hellsten U."/>
            <person name="Dirks B."/>
            <person name="Chapman J."/>
            <person name="Salamov A."/>
            <person name="Terry A."/>
            <person name="Shapiro H."/>
            <person name="Lindquist E."/>
            <person name="Kapitonov V.V."/>
            <person name="Jurka J."/>
            <person name="Genikhovich G."/>
            <person name="Grigoriev I.V."/>
            <person name="Lucas S.M."/>
            <person name="Steele R.E."/>
            <person name="Finnerty J.R."/>
            <person name="Technau U."/>
            <person name="Martindale M.Q."/>
            <person name="Rokhsar D.S."/>
        </authorList>
    </citation>
    <scope>NUCLEOTIDE SEQUENCE [LARGE SCALE GENOMIC DNA]</scope>
    <source>
        <strain evidence="2">CH2 X CH6</strain>
    </source>
</reference>
<dbReference type="PhylomeDB" id="A7SRV1"/>
<dbReference type="eggNOG" id="KOG1997">
    <property type="taxonomic scope" value="Eukaryota"/>
</dbReference>
<evidence type="ECO:0000313" key="1">
    <source>
        <dbReference type="EMBL" id="EDO33582.1"/>
    </source>
</evidence>
<dbReference type="AlphaFoldDB" id="A7SRV1"/>
<dbReference type="EMBL" id="DS469767">
    <property type="protein sequence ID" value="EDO33582.1"/>
    <property type="molecule type" value="Genomic_DNA"/>
</dbReference>
<dbReference type="GO" id="GO:0005085">
    <property type="term" value="F:guanyl-nucleotide exchange factor activity"/>
    <property type="evidence" value="ECO:0007669"/>
    <property type="project" value="InterPro"/>
</dbReference>
<keyword evidence="2" id="KW-1185">Reference proteome</keyword>
<feature type="non-terminal residue" evidence="1">
    <location>
        <position position="58"/>
    </location>
</feature>
<dbReference type="InParanoid" id="A7SRV1"/>
<dbReference type="PANTHER" id="PTHR23317">
    <property type="entry name" value="DEDICATOR OF CYTOKINESIS DOCK"/>
    <property type="match status" value="1"/>
</dbReference>
<feature type="non-terminal residue" evidence="1">
    <location>
        <position position="1"/>
    </location>
</feature>
<sequence length="58" mass="7122">QDCFTYMDRGFVFQMISYYSEQFKDSDTQMREFKFEFLQVICNHEHYIPLNLPLDVRG</sequence>
<organism evidence="1 2">
    <name type="scientific">Nematostella vectensis</name>
    <name type="common">Starlet sea anemone</name>
    <dbReference type="NCBI Taxonomy" id="45351"/>
    <lineage>
        <taxon>Eukaryota</taxon>
        <taxon>Metazoa</taxon>
        <taxon>Cnidaria</taxon>
        <taxon>Anthozoa</taxon>
        <taxon>Hexacorallia</taxon>
        <taxon>Actiniaria</taxon>
        <taxon>Edwardsiidae</taxon>
        <taxon>Nematostella</taxon>
    </lineage>
</organism>
<name>A7SRV1_NEMVE</name>
<dbReference type="InterPro" id="IPR026791">
    <property type="entry name" value="DOCK"/>
</dbReference>
<evidence type="ECO:0000313" key="2">
    <source>
        <dbReference type="Proteomes" id="UP000001593"/>
    </source>
</evidence>
<protein>
    <submittedName>
        <fullName evidence="1">Uncharacterized protein</fullName>
    </submittedName>
</protein>